<evidence type="ECO:0000313" key="3">
    <source>
        <dbReference type="Proteomes" id="UP000000214"/>
    </source>
</evidence>
<dbReference type="Pfam" id="PF00117">
    <property type="entry name" value="GATase"/>
    <property type="match status" value="1"/>
</dbReference>
<evidence type="ECO:0000313" key="2">
    <source>
        <dbReference type="EMBL" id="AFV88187.1"/>
    </source>
</evidence>
<dbReference type="HOGENOM" id="CLU_054974_3_2_11"/>
<dbReference type="PROSITE" id="PS51273">
    <property type="entry name" value="GATASE_TYPE_1"/>
    <property type="match status" value="1"/>
</dbReference>
<keyword evidence="2" id="KW-0315">Glutamine amidotransferase</keyword>
<accession>K7S0R7</accession>
<dbReference type="GO" id="GO:0005829">
    <property type="term" value="C:cytosol"/>
    <property type="evidence" value="ECO:0007669"/>
    <property type="project" value="TreeGrafter"/>
</dbReference>
<dbReference type="GO" id="GO:0016740">
    <property type="term" value="F:transferase activity"/>
    <property type="evidence" value="ECO:0007669"/>
    <property type="project" value="UniProtKB-KW"/>
</dbReference>
<reference evidence="2 3" key="1">
    <citation type="journal article" date="2012" name="BMC Genomics">
        <title>The genome sequence of Propionibacterium acidipropionici provides insights into its biotechnological and industrial potential.</title>
        <authorList>
            <person name="Parizzi L.P."/>
            <person name="Grassi M.C."/>
            <person name="Llerena L.A."/>
            <person name="Carazzolle M.F."/>
            <person name="Queiroz V.L."/>
            <person name="Lunardi I."/>
            <person name="Zeidler A.F."/>
            <person name="Teixeira P.J."/>
            <person name="Mieczkowski P."/>
            <person name="Rincones J."/>
            <person name="Pereira G.A."/>
        </authorList>
    </citation>
    <scope>NUCLEOTIDE SEQUENCE [LARGE SCALE GENOMIC DNA]</scope>
    <source>
        <strain evidence="3">ATCC 4875 / DSM 20272 / JCM 6432 / NBRC 12425 / NCIMB 8070</strain>
    </source>
</reference>
<evidence type="ECO:0000259" key="1">
    <source>
        <dbReference type="Pfam" id="PF00117"/>
    </source>
</evidence>
<dbReference type="STRING" id="1171373.PACID_03380"/>
<dbReference type="EMBL" id="CP003493">
    <property type="protein sequence ID" value="AFV88187.1"/>
    <property type="molecule type" value="Genomic_DNA"/>
</dbReference>
<keyword evidence="2" id="KW-0808">Transferase</keyword>
<dbReference type="CDD" id="cd01741">
    <property type="entry name" value="GATase1_1"/>
    <property type="match status" value="1"/>
</dbReference>
<dbReference type="PANTHER" id="PTHR42695:SF5">
    <property type="entry name" value="GLUTAMINE AMIDOTRANSFERASE YLR126C-RELATED"/>
    <property type="match status" value="1"/>
</dbReference>
<dbReference type="SUPFAM" id="SSF52317">
    <property type="entry name" value="Class I glutamine amidotransferase-like"/>
    <property type="match status" value="1"/>
</dbReference>
<dbReference type="PATRIC" id="fig|1171373.8.peg.338"/>
<proteinExistence type="predicted"/>
<gene>
    <name evidence="2" type="ordered locus">PACID_03380</name>
</gene>
<dbReference type="RefSeq" id="WP_015069104.1">
    <property type="nucleotide sequence ID" value="NC_019395.1"/>
</dbReference>
<dbReference type="InterPro" id="IPR017926">
    <property type="entry name" value="GATASE"/>
</dbReference>
<protein>
    <submittedName>
        <fullName evidence="2">Glutamine amidotransferase</fullName>
    </submittedName>
</protein>
<dbReference type="Proteomes" id="UP000000214">
    <property type="component" value="Chromosome"/>
</dbReference>
<sequence>MPTVLVVQNEEDVPLGRMEGLLIDAGASVRILEAWREPLDALVESELPDALLVLGGRMNAYSDQDAPWLPGVRSLINRCIDADIPVLGICLGLQLMAVATGGAVEVGARPGPEYGVTPLTWADAALADPLGSRLAASTAVVFEDHADAVTSLPEGAVVLAHSARYPQVVRIGSAIGVQFHPELTRDIAEEYQNHTETTDTAKILAGFDAHDAELAATGRALAQWLVTATGLGPSPAL</sequence>
<organism evidence="2 3">
    <name type="scientific">Acidipropionibacterium acidipropionici (strain ATCC 4875 / DSM 20272 / JCM 6432 / NBRC 12425 / NCIMB 8070 / 4)</name>
    <name type="common">Propionibacterium acidipropionici</name>
    <dbReference type="NCBI Taxonomy" id="1171373"/>
    <lineage>
        <taxon>Bacteria</taxon>
        <taxon>Bacillati</taxon>
        <taxon>Actinomycetota</taxon>
        <taxon>Actinomycetes</taxon>
        <taxon>Propionibacteriales</taxon>
        <taxon>Propionibacteriaceae</taxon>
        <taxon>Acidipropionibacterium</taxon>
    </lineage>
</organism>
<dbReference type="InterPro" id="IPR029062">
    <property type="entry name" value="Class_I_gatase-like"/>
</dbReference>
<dbReference type="Gene3D" id="3.40.50.880">
    <property type="match status" value="1"/>
</dbReference>
<feature type="domain" description="Glutamine amidotransferase" evidence="1">
    <location>
        <begin position="35"/>
        <end position="184"/>
    </location>
</feature>
<name>K7S0R7_ACIA4</name>
<dbReference type="KEGG" id="pbo:PACID_03380"/>
<dbReference type="AlphaFoldDB" id="K7S0R7"/>
<dbReference type="PANTHER" id="PTHR42695">
    <property type="entry name" value="GLUTAMINE AMIDOTRANSFERASE YLR126C-RELATED"/>
    <property type="match status" value="1"/>
</dbReference>
<dbReference type="eggNOG" id="COG0518">
    <property type="taxonomic scope" value="Bacteria"/>
</dbReference>
<dbReference type="InterPro" id="IPR044992">
    <property type="entry name" value="ChyE-like"/>
</dbReference>